<sequence length="473" mass="51538">MDIKDCLSYCEKAWNEGGNALEGLKSLIRIPNLSPDYDKDFFTNGLINQAVNTVKQWIESQNIPGLQTHVYSDSGRQPLLRVNIPGTSPESKPVLCYGHLDKMPHLDPAKWSPGLSATNPVLKNGKLFGRGTNDDGYNSFLIITALRYLSEHNLKYPKVTILLETGEESGDEEIKRYLDELHQSIGDVGTIIVLDAEAQDYQTVWCCTSLRGVINGVLSVEHLAAPCHSGMATGLVPSTFRIARILLSRIEDQNTGEILVKSAHVPEIPQSRIDQCYAIAKHIGEHCHDIVSPLPGAKLITEDNGQLLVNKGWKPGLCVTGCDGIPSIQDGSNVMRTKTALKLSMRIPPGVDAESIAKDLKEVLEANPPYGAKVSYTLGAAGNGWWGRDFDEKTDKALKSATKAVFNSEPLYYGEGGSIPLCNKFNELWKDAQLIVSGCAGTDSNPHGFDESLDIPYTTKFTAVVASLFNGIA</sequence>
<accession>A0ABR2KJV7</accession>
<evidence type="ECO:0000313" key="5">
    <source>
        <dbReference type="Proteomes" id="UP001470230"/>
    </source>
</evidence>
<evidence type="ECO:0000256" key="2">
    <source>
        <dbReference type="ARBA" id="ARBA00022723"/>
    </source>
</evidence>
<comment type="caution">
    <text evidence="4">The sequence shown here is derived from an EMBL/GenBank/DDBJ whole genome shotgun (WGS) entry which is preliminary data.</text>
</comment>
<dbReference type="InterPro" id="IPR051458">
    <property type="entry name" value="Cyt/Met_Dipeptidase"/>
</dbReference>
<evidence type="ECO:0000313" key="4">
    <source>
        <dbReference type="EMBL" id="KAK8891356.1"/>
    </source>
</evidence>
<organism evidence="4 5">
    <name type="scientific">Tritrichomonas musculus</name>
    <dbReference type="NCBI Taxonomy" id="1915356"/>
    <lineage>
        <taxon>Eukaryota</taxon>
        <taxon>Metamonada</taxon>
        <taxon>Parabasalia</taxon>
        <taxon>Tritrichomonadida</taxon>
        <taxon>Tritrichomonadidae</taxon>
        <taxon>Tritrichomonas</taxon>
    </lineage>
</organism>
<gene>
    <name evidence="4" type="ORF">M9Y10_028564</name>
</gene>
<keyword evidence="1" id="KW-0645">Protease</keyword>
<keyword evidence="5" id="KW-1185">Reference proteome</keyword>
<dbReference type="Proteomes" id="UP001470230">
    <property type="component" value="Unassembled WGS sequence"/>
</dbReference>
<keyword evidence="2" id="KW-0479">Metal-binding</keyword>
<evidence type="ECO:0000256" key="3">
    <source>
        <dbReference type="ARBA" id="ARBA00022801"/>
    </source>
</evidence>
<dbReference type="Pfam" id="PF01546">
    <property type="entry name" value="Peptidase_M20"/>
    <property type="match status" value="1"/>
</dbReference>
<proteinExistence type="predicted"/>
<reference evidence="4 5" key="1">
    <citation type="submission" date="2024-04" db="EMBL/GenBank/DDBJ databases">
        <title>Tritrichomonas musculus Genome.</title>
        <authorList>
            <person name="Alves-Ferreira E."/>
            <person name="Grigg M."/>
            <person name="Lorenzi H."/>
            <person name="Galac M."/>
        </authorList>
    </citation>
    <scope>NUCLEOTIDE SEQUENCE [LARGE SCALE GENOMIC DNA]</scope>
    <source>
        <strain evidence="4 5">EAF2021</strain>
    </source>
</reference>
<dbReference type="PANTHER" id="PTHR43270:SF4">
    <property type="entry name" value="CARNOSINE DIPEPTIDASE 2, ISOFORM A"/>
    <property type="match status" value="1"/>
</dbReference>
<dbReference type="Gene3D" id="3.30.70.360">
    <property type="match status" value="1"/>
</dbReference>
<dbReference type="Gene3D" id="3.40.630.10">
    <property type="entry name" value="Zn peptidases"/>
    <property type="match status" value="1"/>
</dbReference>
<dbReference type="InterPro" id="IPR002933">
    <property type="entry name" value="Peptidase_M20"/>
</dbReference>
<evidence type="ECO:0008006" key="6">
    <source>
        <dbReference type="Google" id="ProtNLM"/>
    </source>
</evidence>
<evidence type="ECO:0000256" key="1">
    <source>
        <dbReference type="ARBA" id="ARBA00022670"/>
    </source>
</evidence>
<keyword evidence="3" id="KW-0378">Hydrolase</keyword>
<dbReference type="EMBL" id="JAPFFF010000004">
    <property type="protein sequence ID" value="KAK8891356.1"/>
    <property type="molecule type" value="Genomic_DNA"/>
</dbReference>
<name>A0ABR2KJV7_9EUKA</name>
<protein>
    <recommendedName>
        <fullName evidence="6">Clan MH, family M20, peptidase T-like metallopeptidase</fullName>
    </recommendedName>
</protein>
<dbReference type="PANTHER" id="PTHR43270">
    <property type="entry name" value="BETA-ALA-HIS DIPEPTIDASE"/>
    <property type="match status" value="1"/>
</dbReference>
<dbReference type="SUPFAM" id="SSF53187">
    <property type="entry name" value="Zn-dependent exopeptidases"/>
    <property type="match status" value="1"/>
</dbReference>